<gene>
    <name evidence="1" type="ORF">BDD14_6531</name>
</gene>
<protein>
    <submittedName>
        <fullName evidence="1">Uncharacterized protein</fullName>
    </submittedName>
</protein>
<reference evidence="1 2" key="1">
    <citation type="submission" date="2019-02" db="EMBL/GenBank/DDBJ databases">
        <title>Genomic Encyclopedia of Archaeal and Bacterial Type Strains, Phase II (KMG-II): from individual species to whole genera.</title>
        <authorList>
            <person name="Goeker M."/>
        </authorList>
    </citation>
    <scope>NUCLEOTIDE SEQUENCE [LARGE SCALE GENOMIC DNA]</scope>
    <source>
        <strain evidence="1 2">DSM 18101</strain>
    </source>
</reference>
<name>A0A4Q7XZS7_9BACT</name>
<sequence length="263" mass="29544">MTMARQRPSLVLPSLSGIPTSYTHTTGADSALAAANSISKLGLGSIELWKRHNGNLSLFIKSSINQWLAELGSSELNNIVTIDFAIVDELQGLELKKKGDLFILLETSDGCGFLCIGALLEQLENAHAGLGRAFYIVLLSTMNGWLDVYDQNNAVYFFDRWQESIEMDLDVESGQTFVQYCADNEINFPNVEEAQPHFVRDVNFRKEATRIHLSVDLLKKHRSGKFANFIEPVLAMKEIRYLKRVPANLDIDYAWDDNCPLPN</sequence>
<organism evidence="1 2">
    <name type="scientific">Edaphobacter modestus</name>
    <dbReference type="NCBI Taxonomy" id="388466"/>
    <lineage>
        <taxon>Bacteria</taxon>
        <taxon>Pseudomonadati</taxon>
        <taxon>Acidobacteriota</taxon>
        <taxon>Terriglobia</taxon>
        <taxon>Terriglobales</taxon>
        <taxon>Acidobacteriaceae</taxon>
        <taxon>Edaphobacter</taxon>
    </lineage>
</organism>
<dbReference type="EMBL" id="SHKW01000008">
    <property type="protein sequence ID" value="RZU28945.1"/>
    <property type="molecule type" value="Genomic_DNA"/>
</dbReference>
<evidence type="ECO:0000313" key="1">
    <source>
        <dbReference type="EMBL" id="RZU28945.1"/>
    </source>
</evidence>
<keyword evidence="2" id="KW-1185">Reference proteome</keyword>
<dbReference type="AlphaFoldDB" id="A0A4Q7XZS7"/>
<proteinExistence type="predicted"/>
<evidence type="ECO:0000313" key="2">
    <source>
        <dbReference type="Proteomes" id="UP000292958"/>
    </source>
</evidence>
<dbReference type="Proteomes" id="UP000292958">
    <property type="component" value="Unassembled WGS sequence"/>
</dbReference>
<comment type="caution">
    <text evidence="1">The sequence shown here is derived from an EMBL/GenBank/DDBJ whole genome shotgun (WGS) entry which is preliminary data.</text>
</comment>
<accession>A0A4Q7XZS7</accession>